<dbReference type="Gene3D" id="1.20.1280.50">
    <property type="match status" value="1"/>
</dbReference>
<gene>
    <name evidence="2" type="ORF">OBBRIDRAFT_405243</name>
</gene>
<dbReference type="EMBL" id="KV722363">
    <property type="protein sequence ID" value="OCH92853.1"/>
    <property type="molecule type" value="Genomic_DNA"/>
</dbReference>
<organism evidence="2 3">
    <name type="scientific">Obba rivulosa</name>
    <dbReference type="NCBI Taxonomy" id="1052685"/>
    <lineage>
        <taxon>Eukaryota</taxon>
        <taxon>Fungi</taxon>
        <taxon>Dikarya</taxon>
        <taxon>Basidiomycota</taxon>
        <taxon>Agaricomycotina</taxon>
        <taxon>Agaricomycetes</taxon>
        <taxon>Polyporales</taxon>
        <taxon>Gelatoporiaceae</taxon>
        <taxon>Obba</taxon>
    </lineage>
</organism>
<name>A0A8E2AXD8_9APHY</name>
<dbReference type="Proteomes" id="UP000250043">
    <property type="component" value="Unassembled WGS sequence"/>
</dbReference>
<reference evidence="2 3" key="1">
    <citation type="submission" date="2016-07" db="EMBL/GenBank/DDBJ databases">
        <title>Draft genome of the white-rot fungus Obba rivulosa 3A-2.</title>
        <authorList>
            <consortium name="DOE Joint Genome Institute"/>
            <person name="Miettinen O."/>
            <person name="Riley R."/>
            <person name="Acob R."/>
            <person name="Barry K."/>
            <person name="Cullen D."/>
            <person name="De Vries R."/>
            <person name="Hainaut M."/>
            <person name="Hatakka A."/>
            <person name="Henrissat B."/>
            <person name="Hilden K."/>
            <person name="Kuo R."/>
            <person name="Labutti K."/>
            <person name="Lipzen A."/>
            <person name="Makela M.R."/>
            <person name="Sandor L."/>
            <person name="Spatafora J.W."/>
            <person name="Grigoriev I.V."/>
            <person name="Hibbett D.S."/>
        </authorList>
    </citation>
    <scope>NUCLEOTIDE SEQUENCE [LARGE SCALE GENOMIC DNA]</scope>
    <source>
        <strain evidence="2 3">3A-2</strain>
    </source>
</reference>
<proteinExistence type="predicted"/>
<dbReference type="Pfam" id="PF12937">
    <property type="entry name" value="F-box-like"/>
    <property type="match status" value="1"/>
</dbReference>
<evidence type="ECO:0000259" key="1">
    <source>
        <dbReference type="Pfam" id="PF12937"/>
    </source>
</evidence>
<evidence type="ECO:0000313" key="2">
    <source>
        <dbReference type="EMBL" id="OCH92853.1"/>
    </source>
</evidence>
<dbReference type="InterPro" id="IPR001810">
    <property type="entry name" value="F-box_dom"/>
</dbReference>
<dbReference type="InterPro" id="IPR036047">
    <property type="entry name" value="F-box-like_dom_sf"/>
</dbReference>
<accession>A0A8E2AXD8</accession>
<dbReference type="OrthoDB" id="2742110at2759"/>
<dbReference type="AlphaFoldDB" id="A0A8E2AXD8"/>
<keyword evidence="3" id="KW-1185">Reference proteome</keyword>
<sequence>MIFVHISEQFRCAVDVMSRQARWPLRMLIVVSRRWWSKIARTARSWATSWRRRSVPYRQELPQDDSSKTTRLRYNCDVLECILQQLQAQDLYAAALVCRDWALAARRPLYSRVNYDTDLKSAPLLANTLRTCSHLRRLVRSLKVHIDVDDDDTSRLDWLHLMPEEGVHDLHVRQFSMDKDFTTFILQSPFILYIRRLKGEAEFIRTKEHLLGCLALPHLKSLTLDVPDEIEVPGPLSAPMSLGSFLFHSWSFPTYGTALLDAMGAQLDELVVDTTANLMPNDQVPAFLATLGKHFRHLRRLTVRAKASPWSPYLHRISHLTPSLEYLHLGPGIYSPDLFSDLPRCLHTLRLEHGRPRPFPFNAMEHLVARAGRGDIALQSLTVFVKNGDYDDLSKFGHLQAMCPQCGVDFELKVYDGTKCWWDFGGLALKTSSGSI</sequence>
<feature type="domain" description="F-box" evidence="1">
    <location>
        <begin position="77"/>
        <end position="114"/>
    </location>
</feature>
<protein>
    <recommendedName>
        <fullName evidence="1">F-box domain-containing protein</fullName>
    </recommendedName>
</protein>
<evidence type="ECO:0000313" key="3">
    <source>
        <dbReference type="Proteomes" id="UP000250043"/>
    </source>
</evidence>
<dbReference type="SUPFAM" id="SSF81383">
    <property type="entry name" value="F-box domain"/>
    <property type="match status" value="1"/>
</dbReference>
<dbReference type="CDD" id="cd09917">
    <property type="entry name" value="F-box_SF"/>
    <property type="match status" value="1"/>
</dbReference>